<dbReference type="EMBL" id="JANAVB010044219">
    <property type="protein sequence ID" value="KAJ6791632.1"/>
    <property type="molecule type" value="Genomic_DNA"/>
</dbReference>
<evidence type="ECO:0000313" key="2">
    <source>
        <dbReference type="Proteomes" id="UP001140949"/>
    </source>
</evidence>
<organism evidence="1 2">
    <name type="scientific">Iris pallida</name>
    <name type="common">Sweet iris</name>
    <dbReference type="NCBI Taxonomy" id="29817"/>
    <lineage>
        <taxon>Eukaryota</taxon>
        <taxon>Viridiplantae</taxon>
        <taxon>Streptophyta</taxon>
        <taxon>Embryophyta</taxon>
        <taxon>Tracheophyta</taxon>
        <taxon>Spermatophyta</taxon>
        <taxon>Magnoliopsida</taxon>
        <taxon>Liliopsida</taxon>
        <taxon>Asparagales</taxon>
        <taxon>Iridaceae</taxon>
        <taxon>Iridoideae</taxon>
        <taxon>Irideae</taxon>
        <taxon>Iris</taxon>
    </lineage>
</organism>
<dbReference type="GO" id="GO:1990052">
    <property type="term" value="P:ER to chloroplast lipid transport"/>
    <property type="evidence" value="ECO:0007669"/>
    <property type="project" value="InterPro"/>
</dbReference>
<dbReference type="InterPro" id="IPR044160">
    <property type="entry name" value="TGD4-like"/>
</dbReference>
<comment type="caution">
    <text evidence="1">The sequence shown here is derived from an EMBL/GenBank/DDBJ whole genome shotgun (WGS) entry which is preliminary data.</text>
</comment>
<dbReference type="AlphaFoldDB" id="A0AAX6DIK0"/>
<protein>
    <submittedName>
        <fullName evidence="1">Protein TRIGALACTOSYLDIACYLGLYCEROL 4, chloroplastic</fullName>
    </submittedName>
</protein>
<reference evidence="1" key="1">
    <citation type="journal article" date="2023" name="GigaByte">
        <title>Genome assembly of the bearded iris, Iris pallida Lam.</title>
        <authorList>
            <person name="Bruccoleri R.E."/>
            <person name="Oakeley E.J."/>
            <person name="Faust A.M.E."/>
            <person name="Altorfer M."/>
            <person name="Dessus-Babus S."/>
            <person name="Burckhardt D."/>
            <person name="Oertli M."/>
            <person name="Naumann U."/>
            <person name="Petersen F."/>
            <person name="Wong J."/>
        </authorList>
    </citation>
    <scope>NUCLEOTIDE SEQUENCE</scope>
    <source>
        <strain evidence="1">GSM-AAB239-AS_SAM_17_03QT</strain>
    </source>
</reference>
<evidence type="ECO:0000313" key="1">
    <source>
        <dbReference type="EMBL" id="KAJ6791632.1"/>
    </source>
</evidence>
<dbReference type="GO" id="GO:0009941">
    <property type="term" value="C:chloroplast envelope"/>
    <property type="evidence" value="ECO:0007669"/>
    <property type="project" value="TreeGrafter"/>
</dbReference>
<reference evidence="1" key="2">
    <citation type="submission" date="2023-04" db="EMBL/GenBank/DDBJ databases">
        <authorList>
            <person name="Bruccoleri R.E."/>
            <person name="Oakeley E.J."/>
            <person name="Faust A.-M."/>
            <person name="Dessus-Babus S."/>
            <person name="Altorfer M."/>
            <person name="Burckhardt D."/>
            <person name="Oertli M."/>
            <person name="Naumann U."/>
            <person name="Petersen F."/>
            <person name="Wong J."/>
        </authorList>
    </citation>
    <scope>NUCLEOTIDE SEQUENCE</scope>
    <source>
        <strain evidence="1">GSM-AAB239-AS_SAM_17_03QT</strain>
        <tissue evidence="1">Leaf</tissue>
    </source>
</reference>
<dbReference type="PANTHER" id="PTHR34954">
    <property type="entry name" value="EXPRESSED PROTEIN"/>
    <property type="match status" value="1"/>
</dbReference>
<accession>A0AAX6DIK0</accession>
<dbReference type="GO" id="GO:0034196">
    <property type="term" value="P:acylglycerol transport"/>
    <property type="evidence" value="ECO:0007669"/>
    <property type="project" value="InterPro"/>
</dbReference>
<gene>
    <name evidence="1" type="ORF">M6B38_243330</name>
</gene>
<name>A0AAX6DIK0_IRIPA</name>
<dbReference type="PANTHER" id="PTHR34954:SF4">
    <property type="entry name" value="PROTEIN TRIGALACTOSYLDIACYLGLYCEROL 4, CHLOROPLASTIC"/>
    <property type="match status" value="1"/>
</dbReference>
<dbReference type="GO" id="GO:0070300">
    <property type="term" value="F:phosphatidic acid binding"/>
    <property type="evidence" value="ECO:0007669"/>
    <property type="project" value="InterPro"/>
</dbReference>
<keyword evidence="2" id="KW-1185">Reference proteome</keyword>
<dbReference type="Proteomes" id="UP001140949">
    <property type="component" value="Unassembled WGS sequence"/>
</dbReference>
<sequence length="313" mass="34956">MLGRELVVKLSSIRRQFSNHNLMLEAVLPGLFVDKEGTYWDVPLSMAIDLASIVSDSSLSYHLCLQHNSGQPKHFRGNDKFEAPMSLLPGLCAKAAVSIKKTVEVWREKNGKKLKMVQPYDILLSEPHISGLGIIGAVASASLGENSSRLSLGENFQNCKSFRLCAQKSNFGLVGDLFGTVSFSAQHGNFQRLFLDLTRVNARLDIPSGSAFMYSVARLAQQIYNSRQPDPELLRAICPDLRVSFQQQIIGPFSFRVDSRVQLDSLNKDYSSCFKESVFAIDWALKVLGSAKASFWYSPKQQEAMVELRFFES</sequence>
<proteinExistence type="predicted"/>